<reference evidence="2 3" key="1">
    <citation type="submission" date="2024-04" db="EMBL/GenBank/DDBJ databases">
        <title>Luteolibacter sp. isolated from soil.</title>
        <authorList>
            <person name="An J."/>
        </authorList>
    </citation>
    <scope>NUCLEOTIDE SEQUENCE [LARGE SCALE GENOMIC DNA]</scope>
    <source>
        <strain evidence="2 3">Y139</strain>
    </source>
</reference>
<protein>
    <submittedName>
        <fullName evidence="2">Uncharacterized protein</fullName>
    </submittedName>
</protein>
<evidence type="ECO:0000313" key="3">
    <source>
        <dbReference type="Proteomes" id="UP001371305"/>
    </source>
</evidence>
<evidence type="ECO:0000256" key="1">
    <source>
        <dbReference type="SAM" id="MobiDB-lite"/>
    </source>
</evidence>
<accession>A0ABU9AZ12</accession>
<proteinExistence type="predicted"/>
<feature type="compositionally biased region" description="Low complexity" evidence="1">
    <location>
        <begin position="41"/>
        <end position="52"/>
    </location>
</feature>
<gene>
    <name evidence="2" type="ORF">WKV53_19745</name>
</gene>
<feature type="region of interest" description="Disordered" evidence="1">
    <location>
        <begin position="1"/>
        <end position="52"/>
    </location>
</feature>
<dbReference type="EMBL" id="JBBUKT010000008">
    <property type="protein sequence ID" value="MEK7952758.1"/>
    <property type="molecule type" value="Genomic_DNA"/>
</dbReference>
<name>A0ABU9AZ12_9BACT</name>
<dbReference type="Proteomes" id="UP001371305">
    <property type="component" value="Unassembled WGS sequence"/>
</dbReference>
<feature type="compositionally biased region" description="Basic and acidic residues" evidence="1">
    <location>
        <begin position="14"/>
        <end position="40"/>
    </location>
</feature>
<evidence type="ECO:0000313" key="2">
    <source>
        <dbReference type="EMBL" id="MEK7952758.1"/>
    </source>
</evidence>
<sequence>MRLDIGSKQVIPTLREHSPDEARDLALESSDAKLREESLRLPELPSPGWELR</sequence>
<keyword evidence="3" id="KW-1185">Reference proteome</keyword>
<organism evidence="2 3">
    <name type="scientific">Luteolibacter soli</name>
    <dbReference type="NCBI Taxonomy" id="3135280"/>
    <lineage>
        <taxon>Bacteria</taxon>
        <taxon>Pseudomonadati</taxon>
        <taxon>Verrucomicrobiota</taxon>
        <taxon>Verrucomicrobiia</taxon>
        <taxon>Verrucomicrobiales</taxon>
        <taxon>Verrucomicrobiaceae</taxon>
        <taxon>Luteolibacter</taxon>
    </lineage>
</organism>
<dbReference type="RefSeq" id="WP_341406514.1">
    <property type="nucleotide sequence ID" value="NZ_JBBUKT010000008.1"/>
</dbReference>
<comment type="caution">
    <text evidence="2">The sequence shown here is derived from an EMBL/GenBank/DDBJ whole genome shotgun (WGS) entry which is preliminary data.</text>
</comment>